<dbReference type="InterPro" id="IPR036259">
    <property type="entry name" value="MFS_trans_sf"/>
</dbReference>
<feature type="transmembrane region" description="Helical" evidence="8">
    <location>
        <begin position="260"/>
        <end position="282"/>
    </location>
</feature>
<dbReference type="SUPFAM" id="SSF103473">
    <property type="entry name" value="MFS general substrate transporter"/>
    <property type="match status" value="1"/>
</dbReference>
<keyword evidence="5 8" id="KW-1133">Transmembrane helix</keyword>
<dbReference type="PROSITE" id="PS50850">
    <property type="entry name" value="MFS"/>
    <property type="match status" value="1"/>
</dbReference>
<feature type="transmembrane region" description="Helical" evidence="8">
    <location>
        <begin position="198"/>
        <end position="215"/>
    </location>
</feature>
<organism evidence="10 11">
    <name type="scientific">Staphylococcus casei</name>
    <dbReference type="NCBI Taxonomy" id="201828"/>
    <lineage>
        <taxon>Bacteria</taxon>
        <taxon>Bacillati</taxon>
        <taxon>Bacillota</taxon>
        <taxon>Bacilli</taxon>
        <taxon>Bacillales</taxon>
        <taxon>Staphylococcaceae</taxon>
        <taxon>Staphylococcus</taxon>
    </lineage>
</organism>
<evidence type="ECO:0000256" key="8">
    <source>
        <dbReference type="SAM" id="Phobius"/>
    </source>
</evidence>
<dbReference type="InterPro" id="IPR020846">
    <property type="entry name" value="MFS_dom"/>
</dbReference>
<feature type="transmembrane region" description="Helical" evidence="8">
    <location>
        <begin position="395"/>
        <end position="414"/>
    </location>
</feature>
<feature type="transmembrane region" description="Helical" evidence="8">
    <location>
        <begin position="74"/>
        <end position="97"/>
    </location>
</feature>
<dbReference type="Proteomes" id="UP001468345">
    <property type="component" value="Chromosome"/>
</dbReference>
<dbReference type="PANTHER" id="PTHR42718">
    <property type="entry name" value="MAJOR FACILITATOR SUPERFAMILY MULTIDRUG TRANSPORTER MFSC"/>
    <property type="match status" value="1"/>
</dbReference>
<dbReference type="InterPro" id="IPR011701">
    <property type="entry name" value="MFS"/>
</dbReference>
<feature type="transmembrane region" description="Helical" evidence="8">
    <location>
        <begin position="348"/>
        <end position="375"/>
    </location>
</feature>
<evidence type="ECO:0000256" key="7">
    <source>
        <dbReference type="ARBA" id="ARBA00040594"/>
    </source>
</evidence>
<feature type="domain" description="Major facilitator superfamily (MFS) profile" evidence="9">
    <location>
        <begin position="8"/>
        <end position="454"/>
    </location>
</feature>
<dbReference type="Gene3D" id="1.20.1250.20">
    <property type="entry name" value="MFS general substrate transporter like domains"/>
    <property type="match status" value="1"/>
</dbReference>
<dbReference type="Gene3D" id="1.20.1720.10">
    <property type="entry name" value="Multidrug resistance protein D"/>
    <property type="match status" value="1"/>
</dbReference>
<evidence type="ECO:0000256" key="4">
    <source>
        <dbReference type="ARBA" id="ARBA00022692"/>
    </source>
</evidence>
<feature type="transmembrane region" description="Helical" evidence="8">
    <location>
        <begin position="162"/>
        <end position="186"/>
    </location>
</feature>
<keyword evidence="4 8" id="KW-0812">Transmembrane</keyword>
<sequence>MEKYNKVSIFIILFATFLFAFTQFLLINAYPTIMREFNVNNSQIQLLTSLFLFTTMILIPFTNYLSDTFKSNHLIIAALFLLILGTFLGCQSFNFYMLLISRIIQGAGYAIILPISQSVLLKIAPNKHQSFVLGLLNSVINIAPAIAPPITGIFLAFLNWKIMYWLLLPFEILVVIISILYLSNTFENKKTKLNKKIVTLYAMGCIFLSLMLLFLDLNIIFSLLSGFISLLIFAIFIFLDKHSKVSLINFNLLHSQIIQLPTIALFLVMMLLLSVESILPIFTQSILNYTPIKSGFIMTPGTLILILATFISSQLFDKNQNSNIIIIGVITTAISLVLFIFIDMHSYMFTTIIVFCLFMFGIGCTITPLTSIAYINLDAAYLFQGSALINTFRQFGLILGVTLFSKIINFISHLSVYHSTTSNLLLGIRISYIAMALILVIVLKLALSLKKLQNKISLSDTNHSNIKL</sequence>
<evidence type="ECO:0000256" key="5">
    <source>
        <dbReference type="ARBA" id="ARBA00022989"/>
    </source>
</evidence>
<evidence type="ECO:0000259" key="9">
    <source>
        <dbReference type="PROSITE" id="PS50850"/>
    </source>
</evidence>
<protein>
    <recommendedName>
        <fullName evidence="7">Quinolone resistance protein NorB</fullName>
    </recommendedName>
</protein>
<dbReference type="PANTHER" id="PTHR42718:SF9">
    <property type="entry name" value="MAJOR FACILITATOR SUPERFAMILY MULTIDRUG TRANSPORTER MFSC"/>
    <property type="match status" value="1"/>
</dbReference>
<gene>
    <name evidence="10" type="ORF">SHJJP9002_002020</name>
</gene>
<evidence type="ECO:0000256" key="2">
    <source>
        <dbReference type="ARBA" id="ARBA00007520"/>
    </source>
</evidence>
<feature type="transmembrane region" description="Helical" evidence="8">
    <location>
        <begin position="131"/>
        <end position="156"/>
    </location>
</feature>
<feature type="transmembrane region" description="Helical" evidence="8">
    <location>
        <begin position="294"/>
        <end position="312"/>
    </location>
</feature>
<comment type="subcellular location">
    <subcellularLocation>
        <location evidence="1">Cell membrane</location>
        <topology evidence="1">Multi-pass membrane protein</topology>
    </subcellularLocation>
</comment>
<feature type="transmembrane region" description="Helical" evidence="8">
    <location>
        <begin position="103"/>
        <end position="124"/>
    </location>
</feature>
<feature type="transmembrane region" description="Helical" evidence="8">
    <location>
        <begin position="324"/>
        <end position="342"/>
    </location>
</feature>
<evidence type="ECO:0000256" key="6">
    <source>
        <dbReference type="ARBA" id="ARBA00023136"/>
    </source>
</evidence>
<feature type="transmembrane region" description="Helical" evidence="8">
    <location>
        <begin position="7"/>
        <end position="30"/>
    </location>
</feature>
<evidence type="ECO:0000313" key="10">
    <source>
        <dbReference type="EMBL" id="WZG10043.1"/>
    </source>
</evidence>
<comment type="similarity">
    <text evidence="2">Belongs to the major facilitator superfamily. TCR/Tet family.</text>
</comment>
<dbReference type="Pfam" id="PF07690">
    <property type="entry name" value="MFS_1"/>
    <property type="match status" value="1"/>
</dbReference>
<evidence type="ECO:0000256" key="1">
    <source>
        <dbReference type="ARBA" id="ARBA00004651"/>
    </source>
</evidence>
<name>A0ABZ2WE11_9STAP</name>
<proteinExistence type="inferred from homology"/>
<dbReference type="RefSeq" id="WP_069823273.1">
    <property type="nucleotide sequence ID" value="NZ_CP133006.1"/>
</dbReference>
<evidence type="ECO:0000313" key="11">
    <source>
        <dbReference type="Proteomes" id="UP001468345"/>
    </source>
</evidence>
<keyword evidence="11" id="KW-1185">Reference proteome</keyword>
<accession>A0ABZ2WE11</accession>
<feature type="transmembrane region" description="Helical" evidence="8">
    <location>
        <begin position="426"/>
        <end position="447"/>
    </location>
</feature>
<reference evidence="10 11" key="1">
    <citation type="journal article" date="2024" name="ISME J.">
        <title>Staphylococcus epidermidis bacteriocin A37 kills natural competitors with a unique mechanism of action.</title>
        <authorList>
            <person name="Puls J.S."/>
            <person name="Winnerling B."/>
            <person name="Power J.J."/>
            <person name="Kruger A.M."/>
            <person name="Brajtenbach D."/>
            <person name="Johnson M."/>
            <person name="Bilici K."/>
            <person name="Camus L."/>
            <person name="Fliesswasser T."/>
            <person name="Schneider T."/>
            <person name="Sahl H.G."/>
            <person name="Ghosal D."/>
            <person name="Kubitscheck U."/>
            <person name="Heilbronner S."/>
            <person name="Grein F."/>
        </authorList>
    </citation>
    <scope>NUCLEOTIDE SEQUENCE [LARGE SCALE GENOMIC DNA]</scope>
    <source>
        <strain evidence="10 11">SCK7</strain>
    </source>
</reference>
<dbReference type="PRINTS" id="PR01036">
    <property type="entry name" value="TCRTETB"/>
</dbReference>
<keyword evidence="3" id="KW-0813">Transport</keyword>
<feature type="transmembrane region" description="Helical" evidence="8">
    <location>
        <begin position="42"/>
        <end position="62"/>
    </location>
</feature>
<keyword evidence="6 8" id="KW-0472">Membrane</keyword>
<feature type="transmembrane region" description="Helical" evidence="8">
    <location>
        <begin position="221"/>
        <end position="239"/>
    </location>
</feature>
<dbReference type="EMBL" id="CP133006">
    <property type="protein sequence ID" value="WZG10043.1"/>
    <property type="molecule type" value="Genomic_DNA"/>
</dbReference>
<evidence type="ECO:0000256" key="3">
    <source>
        <dbReference type="ARBA" id="ARBA00022448"/>
    </source>
</evidence>